<dbReference type="GO" id="GO:0007292">
    <property type="term" value="P:female gamete generation"/>
    <property type="evidence" value="ECO:0007669"/>
    <property type="project" value="Ensembl"/>
</dbReference>
<organism evidence="2 3">
    <name type="scientific">Salvator merianae</name>
    <name type="common">Argentine black and white tegu</name>
    <name type="synonym">Tupinambis merianae</name>
    <dbReference type="NCBI Taxonomy" id="96440"/>
    <lineage>
        <taxon>Eukaryota</taxon>
        <taxon>Metazoa</taxon>
        <taxon>Chordata</taxon>
        <taxon>Craniata</taxon>
        <taxon>Vertebrata</taxon>
        <taxon>Euteleostomi</taxon>
        <taxon>Lepidosauria</taxon>
        <taxon>Squamata</taxon>
        <taxon>Bifurcata</taxon>
        <taxon>Unidentata</taxon>
        <taxon>Episquamata</taxon>
        <taxon>Laterata</taxon>
        <taxon>Teiioidea</taxon>
        <taxon>Teiidae</taxon>
        <taxon>Salvator</taxon>
    </lineage>
</organism>
<name>A0A8D0CFM9_SALMN</name>
<reference evidence="2" key="2">
    <citation type="submission" date="2025-09" db="UniProtKB">
        <authorList>
            <consortium name="Ensembl"/>
        </authorList>
    </citation>
    <scope>IDENTIFICATION</scope>
</reference>
<dbReference type="GO" id="GO:0007283">
    <property type="term" value="P:spermatogenesis"/>
    <property type="evidence" value="ECO:0007669"/>
    <property type="project" value="Ensembl"/>
</dbReference>
<dbReference type="OMA" id="LRKHPCK"/>
<feature type="region of interest" description="Disordered" evidence="1">
    <location>
        <begin position="441"/>
        <end position="484"/>
    </location>
</feature>
<dbReference type="GO" id="GO:0051308">
    <property type="term" value="P:male meiosis chromosome separation"/>
    <property type="evidence" value="ECO:0007669"/>
    <property type="project" value="Ensembl"/>
</dbReference>
<dbReference type="GO" id="GO:0007127">
    <property type="term" value="P:meiosis I"/>
    <property type="evidence" value="ECO:0007669"/>
    <property type="project" value="InterPro"/>
</dbReference>
<dbReference type="AlphaFoldDB" id="A0A8D0CFM9"/>
<keyword evidence="3" id="KW-1185">Reference proteome</keyword>
<reference evidence="2" key="1">
    <citation type="submission" date="2025-08" db="UniProtKB">
        <authorList>
            <consortium name="Ensembl"/>
        </authorList>
    </citation>
    <scope>IDENTIFICATION</scope>
</reference>
<dbReference type="GeneTree" id="ENSGT00390000005656"/>
<dbReference type="PANTHER" id="PTHR28642:SF1">
    <property type="entry name" value="MEIOSIS 1 ARREST PROTEIN"/>
    <property type="match status" value="1"/>
</dbReference>
<dbReference type="Ensembl" id="ENSSMRT00000022663.1">
    <property type="protein sequence ID" value="ENSSMRP00000019327.1"/>
    <property type="gene ID" value="ENSSMRG00000015058.1"/>
</dbReference>
<accession>A0A8D0CFM9</accession>
<dbReference type="Proteomes" id="UP000694421">
    <property type="component" value="Unplaced"/>
</dbReference>
<proteinExistence type="predicted"/>
<dbReference type="GO" id="GO:0042802">
    <property type="term" value="F:identical protein binding"/>
    <property type="evidence" value="ECO:0007669"/>
    <property type="project" value="Ensembl"/>
</dbReference>
<dbReference type="InterPro" id="IPR033587">
    <property type="entry name" value="M1AP"/>
</dbReference>
<sequence length="493" mass="52764">MHPGRQVNTARAGLSVALSWQPPRILVIDIRAPHWTHTCHKICDALENVFTLACGLTGPPRIPLFSIYVVRAREECLLPFVAVKGSFSRLQSCLAELRALPTEGGFRPRGDAVSQAVQDGLQQFKQYTGEAALAQSILTSQHSTEVAKQLEDGLQGINLLSLRQLQVVEISGEGIQAPTSAPHASPSNPPPSLLRIVDLQTVENDVPALESFFKGWLHDHGANREHLHLLLPTGAQGRPGANPVCVKCDVQERFLSPALLPAPPTPADTPSPPLPKVSGCQDPPLSRAACHCRALRTAGLCASVVFGLPLVVFPTSCWQLSWDELESNQQRFQALCHFLRQWALLTQCDPPSTAGPRWSLSASSSQVLLPSGASSLLLCSVASQELLLPCSFSLLPADLPETALAQMESILDGLEVEPTYNPLGVTTHLYRALRSILALPTGPHSEERTSRDCPAPRPARKVPAAAAEGPLAPTSGAGTAGEGCSRRMWVGGA</sequence>
<evidence type="ECO:0000313" key="3">
    <source>
        <dbReference type="Proteomes" id="UP000694421"/>
    </source>
</evidence>
<dbReference type="PANTHER" id="PTHR28642">
    <property type="entry name" value="MEIOSIS 1 ARREST PROTEIN"/>
    <property type="match status" value="1"/>
</dbReference>
<protein>
    <submittedName>
        <fullName evidence="2">Meiosis 1 associated protein</fullName>
    </submittedName>
</protein>
<evidence type="ECO:0000313" key="2">
    <source>
        <dbReference type="Ensembl" id="ENSSMRP00000019327.1"/>
    </source>
</evidence>
<dbReference type="GO" id="GO:0005737">
    <property type="term" value="C:cytoplasm"/>
    <property type="evidence" value="ECO:0007669"/>
    <property type="project" value="Ensembl"/>
</dbReference>
<evidence type="ECO:0000256" key="1">
    <source>
        <dbReference type="SAM" id="MobiDB-lite"/>
    </source>
</evidence>